<dbReference type="InterPro" id="IPR011009">
    <property type="entry name" value="Kinase-like_dom_sf"/>
</dbReference>
<evidence type="ECO:0000259" key="5">
    <source>
        <dbReference type="PROSITE" id="PS50011"/>
    </source>
</evidence>
<protein>
    <recommendedName>
        <fullName evidence="5">Protein kinase domain-containing protein</fullName>
    </recommendedName>
</protein>
<reference evidence="6 7" key="1">
    <citation type="journal article" date="2018" name="Cell">
        <title>The Chara Genome: Secondary Complexity and Implications for Plant Terrestrialization.</title>
        <authorList>
            <person name="Nishiyama T."/>
            <person name="Sakayama H."/>
            <person name="Vries J.D."/>
            <person name="Buschmann H."/>
            <person name="Saint-Marcoux D."/>
            <person name="Ullrich K.K."/>
            <person name="Haas F.B."/>
            <person name="Vanderstraeten L."/>
            <person name="Becker D."/>
            <person name="Lang D."/>
            <person name="Vosolsobe S."/>
            <person name="Rombauts S."/>
            <person name="Wilhelmsson P.K.I."/>
            <person name="Janitza P."/>
            <person name="Kern R."/>
            <person name="Heyl A."/>
            <person name="Rumpler F."/>
            <person name="Villalobos L.I.A.C."/>
            <person name="Clay J.M."/>
            <person name="Skokan R."/>
            <person name="Toyoda A."/>
            <person name="Suzuki Y."/>
            <person name="Kagoshima H."/>
            <person name="Schijlen E."/>
            <person name="Tajeshwar N."/>
            <person name="Catarino B."/>
            <person name="Hetherington A.J."/>
            <person name="Saltykova A."/>
            <person name="Bonnot C."/>
            <person name="Breuninger H."/>
            <person name="Symeonidi A."/>
            <person name="Radhakrishnan G.V."/>
            <person name="Van Nieuwerburgh F."/>
            <person name="Deforce D."/>
            <person name="Chang C."/>
            <person name="Karol K.G."/>
            <person name="Hedrich R."/>
            <person name="Ulvskov P."/>
            <person name="Glockner G."/>
            <person name="Delwiche C.F."/>
            <person name="Petrasek J."/>
            <person name="Van de Peer Y."/>
            <person name="Friml J."/>
            <person name="Beilby M."/>
            <person name="Dolan L."/>
            <person name="Kohara Y."/>
            <person name="Sugano S."/>
            <person name="Fujiyama A."/>
            <person name="Delaux P.-M."/>
            <person name="Quint M."/>
            <person name="TheiBen G."/>
            <person name="Hagemann M."/>
            <person name="Harholt J."/>
            <person name="Dunand C."/>
            <person name="Zachgo S."/>
            <person name="Langdale J."/>
            <person name="Maumus F."/>
            <person name="Straeten D.V.D."/>
            <person name="Gould S.B."/>
            <person name="Rensing S.A."/>
        </authorList>
    </citation>
    <scope>NUCLEOTIDE SEQUENCE [LARGE SCALE GENOMIC DNA]</scope>
    <source>
        <strain evidence="6 7">S276</strain>
    </source>
</reference>
<keyword evidence="7" id="KW-1185">Reference proteome</keyword>
<dbReference type="GO" id="GO:0004672">
    <property type="term" value="F:protein kinase activity"/>
    <property type="evidence" value="ECO:0007669"/>
    <property type="project" value="InterPro"/>
</dbReference>
<dbReference type="PANTHER" id="PTHR47989:SF24">
    <property type="entry name" value="CALCIUM_CALMODULIN-REGULATED RECEPTOR-LIKE KINASE 1 ISOFORM X1"/>
    <property type="match status" value="1"/>
</dbReference>
<dbReference type="CDD" id="cd21459">
    <property type="entry name" value="DLC-like_TCTEX1D2"/>
    <property type="match status" value="1"/>
</dbReference>
<feature type="region of interest" description="Disordered" evidence="4">
    <location>
        <begin position="218"/>
        <end position="253"/>
    </location>
</feature>
<evidence type="ECO:0000256" key="1">
    <source>
        <dbReference type="ARBA" id="ARBA00005361"/>
    </source>
</evidence>
<dbReference type="OrthoDB" id="10260741at2759"/>
<name>A0A388L0P1_CHABU</name>
<dbReference type="PROSITE" id="PS50011">
    <property type="entry name" value="PROTEIN_KINASE_DOM"/>
    <property type="match status" value="1"/>
</dbReference>
<dbReference type="FunFam" id="3.30.1140.40:FF:000003">
    <property type="entry name" value="tctex1 domain-containing protein 2"/>
    <property type="match status" value="1"/>
</dbReference>
<dbReference type="Gene3D" id="3.30.200.20">
    <property type="entry name" value="Phosphorylase Kinase, domain 1"/>
    <property type="match status" value="1"/>
</dbReference>
<feature type="region of interest" description="Disordered" evidence="4">
    <location>
        <begin position="504"/>
        <end position="560"/>
    </location>
</feature>
<dbReference type="GO" id="GO:0005524">
    <property type="term" value="F:ATP binding"/>
    <property type="evidence" value="ECO:0007669"/>
    <property type="project" value="UniProtKB-KW"/>
</dbReference>
<dbReference type="STRING" id="69332.A0A388L0P1"/>
<feature type="compositionally biased region" description="Polar residues" evidence="4">
    <location>
        <begin position="220"/>
        <end position="237"/>
    </location>
</feature>
<dbReference type="InterPro" id="IPR038586">
    <property type="entry name" value="Tctex-1-like_sf"/>
</dbReference>
<sequence>MELEEAGASPAVHLSYPVEPAFRKKFRSGKVKQAIGAILKEKLTGAVYHPDNTSTWTREIADAIKVKLKEMDLERYKFVVQVVIGEQRGEGVKMGCRCLWDPNTDNYAHDVFITESIFCVAAAFGVDRECCSEWIFFFCDRRSHPRAKDSLTLWSKISHASSAGKSRNAFQVQEYTYEQLGAATGNFSTVLGSGKNGPVYKAVLPGGVEAVVKVHRHPRNSQSDASDGLDSSVTTQDAEAGRGGPGKGLSEDGGSVMSEIDLLSTIHYKKLVNLVGFCTENGSYVLAFEYKSNGSLHSHLHDSNAKAKSLTWPRRQQIALDVAEGLYYLHDGADPAVVHTDIRSANVFLDENFNGFLANFGVHQGGDFLRLFHSSSSGRPGGPSKSSAVAGPSSTESTVCAGYLDPELFYTHKFTQVTDIYSFGILLMEIISGLNPCVPTISLRDMAWTYDIENPNHLLKLIDPRLARDFNSEEVKRMAKLAQNCLSKEPASRPTVKQVLDMLEPRGHGSRDPRVDGLFRHNVVAATSEHSSEEGSPDRNSPPQRSATPTGIKPTGTSRV</sequence>
<dbReference type="PANTHER" id="PTHR47989">
    <property type="entry name" value="OS01G0750732 PROTEIN"/>
    <property type="match status" value="1"/>
</dbReference>
<organism evidence="6 7">
    <name type="scientific">Chara braunii</name>
    <name type="common">Braun's stonewort</name>
    <dbReference type="NCBI Taxonomy" id="69332"/>
    <lineage>
        <taxon>Eukaryota</taxon>
        <taxon>Viridiplantae</taxon>
        <taxon>Streptophyta</taxon>
        <taxon>Charophyceae</taxon>
        <taxon>Charales</taxon>
        <taxon>Characeae</taxon>
        <taxon>Chara</taxon>
    </lineage>
</organism>
<accession>A0A388L0P1</accession>
<evidence type="ECO:0000256" key="3">
    <source>
        <dbReference type="ARBA" id="ARBA00022840"/>
    </source>
</evidence>
<dbReference type="InterPro" id="IPR005334">
    <property type="entry name" value="Tctex-1-like"/>
</dbReference>
<proteinExistence type="inferred from homology"/>
<dbReference type="Proteomes" id="UP000265515">
    <property type="component" value="Unassembled WGS sequence"/>
</dbReference>
<dbReference type="Gene3D" id="3.30.1140.40">
    <property type="entry name" value="Tctex-1"/>
    <property type="match status" value="1"/>
</dbReference>
<dbReference type="InterPro" id="IPR008266">
    <property type="entry name" value="Tyr_kinase_AS"/>
</dbReference>
<keyword evidence="3" id="KW-0067">ATP-binding</keyword>
<dbReference type="PROSITE" id="PS00109">
    <property type="entry name" value="PROTEIN_KINASE_TYR"/>
    <property type="match status" value="1"/>
</dbReference>
<gene>
    <name evidence="6" type="ORF">CBR_g21047</name>
</gene>
<evidence type="ECO:0000313" key="7">
    <source>
        <dbReference type="Proteomes" id="UP000265515"/>
    </source>
</evidence>
<feature type="compositionally biased region" description="Polar residues" evidence="4">
    <location>
        <begin position="538"/>
        <end position="560"/>
    </location>
</feature>
<evidence type="ECO:0000313" key="6">
    <source>
        <dbReference type="EMBL" id="GBG75802.1"/>
    </source>
</evidence>
<dbReference type="InterPro" id="IPR000719">
    <property type="entry name" value="Prot_kinase_dom"/>
</dbReference>
<dbReference type="AlphaFoldDB" id="A0A388L0P1"/>
<evidence type="ECO:0000256" key="2">
    <source>
        <dbReference type="ARBA" id="ARBA00022741"/>
    </source>
</evidence>
<dbReference type="EMBL" id="BFEA01000231">
    <property type="protein sequence ID" value="GBG75802.1"/>
    <property type="molecule type" value="Genomic_DNA"/>
</dbReference>
<comment type="caution">
    <text evidence="6">The sequence shown here is derived from an EMBL/GenBank/DDBJ whole genome shotgun (WGS) entry which is preliminary data.</text>
</comment>
<dbReference type="Pfam" id="PF00069">
    <property type="entry name" value="Pkinase"/>
    <property type="match status" value="1"/>
</dbReference>
<feature type="domain" description="Protein kinase" evidence="5">
    <location>
        <begin position="185"/>
        <end position="515"/>
    </location>
</feature>
<dbReference type="Pfam" id="PF03645">
    <property type="entry name" value="Tctex-1"/>
    <property type="match status" value="1"/>
</dbReference>
<keyword evidence="2" id="KW-0547">Nucleotide-binding</keyword>
<dbReference type="Gene3D" id="1.10.510.10">
    <property type="entry name" value="Transferase(Phosphotransferase) domain 1"/>
    <property type="match status" value="1"/>
</dbReference>
<dbReference type="SUPFAM" id="SSF56112">
    <property type="entry name" value="Protein kinase-like (PK-like)"/>
    <property type="match status" value="1"/>
</dbReference>
<dbReference type="Gramene" id="GBG75802">
    <property type="protein sequence ID" value="GBG75802"/>
    <property type="gene ID" value="CBR_g21047"/>
</dbReference>
<feature type="compositionally biased region" description="Basic and acidic residues" evidence="4">
    <location>
        <begin position="504"/>
        <end position="519"/>
    </location>
</feature>
<evidence type="ECO:0000256" key="4">
    <source>
        <dbReference type="SAM" id="MobiDB-lite"/>
    </source>
</evidence>
<comment type="similarity">
    <text evidence="1">Belongs to the dynein light chain Tctex-type family.</text>
</comment>